<feature type="non-terminal residue" evidence="2">
    <location>
        <position position="75"/>
    </location>
</feature>
<dbReference type="EMBL" id="JAMYXC010000054">
    <property type="protein sequence ID" value="MCP1167785.1"/>
    <property type="molecule type" value="Genomic_DNA"/>
</dbReference>
<dbReference type="Proteomes" id="UP001139477">
    <property type="component" value="Unassembled WGS sequence"/>
</dbReference>
<comment type="caution">
    <text evidence="2">The sequence shown here is derived from an EMBL/GenBank/DDBJ whole genome shotgun (WGS) entry which is preliminary data.</text>
</comment>
<gene>
    <name evidence="2" type="ORF">NHG85_04470</name>
</gene>
<feature type="domain" description="Zinc finger/thioredoxin putative" evidence="1">
    <location>
        <begin position="1"/>
        <end position="35"/>
    </location>
</feature>
<organism evidence="2 3">
    <name type="scientific">Limimaricola litoreus</name>
    <dbReference type="NCBI Taxonomy" id="2955316"/>
    <lineage>
        <taxon>Bacteria</taxon>
        <taxon>Pseudomonadati</taxon>
        <taxon>Pseudomonadota</taxon>
        <taxon>Alphaproteobacteria</taxon>
        <taxon>Rhodobacterales</taxon>
        <taxon>Paracoccaceae</taxon>
        <taxon>Limimaricola</taxon>
    </lineage>
</organism>
<reference evidence="2" key="1">
    <citation type="submission" date="2022-06" db="EMBL/GenBank/DDBJ databases">
        <title>Limimaricola sediminis sp. nov., isolated from an intertidal sediment.</title>
        <authorList>
            <person name="Shao X."/>
        </authorList>
    </citation>
    <scope>NUCLEOTIDE SEQUENCE</scope>
    <source>
        <strain evidence="2">ASW11-118</strain>
    </source>
</reference>
<dbReference type="RefSeq" id="WP_253330217.1">
    <property type="nucleotide sequence ID" value="NZ_JAMYXC010000054.1"/>
</dbReference>
<dbReference type="InterPro" id="IPR011723">
    <property type="entry name" value="Znf/thioredoxin_put"/>
</dbReference>
<proteinExistence type="predicted"/>
<dbReference type="Pfam" id="PF13717">
    <property type="entry name" value="Zn_ribbon_4"/>
    <property type="match status" value="1"/>
</dbReference>
<evidence type="ECO:0000259" key="1">
    <source>
        <dbReference type="Pfam" id="PF13717"/>
    </source>
</evidence>
<protein>
    <submittedName>
        <fullName evidence="2">Zinc-ribbon domain-containing protein</fullName>
    </submittedName>
</protein>
<accession>A0A9X2FPY1</accession>
<keyword evidence="3" id="KW-1185">Reference proteome</keyword>
<dbReference type="AlphaFoldDB" id="A0A9X2FPY1"/>
<sequence length="75" mass="7945">MRLTCPNCGAQYEVTRDAVPPGGRDVQCSNCGVTWLATPVPDPVPETGEAVAPDRPAPRSTITPEIAEILRAEAE</sequence>
<dbReference type="NCBIfam" id="TIGR02098">
    <property type="entry name" value="MJ0042_CXXC"/>
    <property type="match status" value="1"/>
</dbReference>
<evidence type="ECO:0000313" key="2">
    <source>
        <dbReference type="EMBL" id="MCP1167785.1"/>
    </source>
</evidence>
<name>A0A9X2FPY1_9RHOB</name>
<evidence type="ECO:0000313" key="3">
    <source>
        <dbReference type="Proteomes" id="UP001139477"/>
    </source>
</evidence>